<feature type="domain" description="Copper resistance protein D" evidence="11">
    <location>
        <begin position="339"/>
        <end position="431"/>
    </location>
</feature>
<feature type="transmembrane region" description="Helical" evidence="9">
    <location>
        <begin position="349"/>
        <end position="369"/>
    </location>
</feature>
<dbReference type="PANTHER" id="PTHR34820:SF4">
    <property type="entry name" value="INNER MEMBRANE PROTEIN YEBZ"/>
    <property type="match status" value="1"/>
</dbReference>
<name>A0A6J7GER5_9ZZZZ</name>
<feature type="transmembrane region" description="Helical" evidence="9">
    <location>
        <begin position="246"/>
        <end position="265"/>
    </location>
</feature>
<evidence type="ECO:0000256" key="9">
    <source>
        <dbReference type="SAM" id="Phobius"/>
    </source>
</evidence>
<evidence type="ECO:0000313" key="12">
    <source>
        <dbReference type="EMBL" id="CAB4901859.1"/>
    </source>
</evidence>
<dbReference type="Gene3D" id="2.60.40.1220">
    <property type="match status" value="1"/>
</dbReference>
<dbReference type="GO" id="GO:0046688">
    <property type="term" value="P:response to copper ion"/>
    <property type="evidence" value="ECO:0007669"/>
    <property type="project" value="InterPro"/>
</dbReference>
<dbReference type="InterPro" id="IPR014756">
    <property type="entry name" value="Ig_E-set"/>
</dbReference>
<evidence type="ECO:0000256" key="2">
    <source>
        <dbReference type="ARBA" id="ARBA00022475"/>
    </source>
</evidence>
<dbReference type="GO" id="GO:0042597">
    <property type="term" value="C:periplasmic space"/>
    <property type="evidence" value="ECO:0007669"/>
    <property type="project" value="InterPro"/>
</dbReference>
<feature type="transmembrane region" description="Helical" evidence="9">
    <location>
        <begin position="195"/>
        <end position="215"/>
    </location>
</feature>
<keyword evidence="3 9" id="KW-0812">Transmembrane</keyword>
<feature type="transmembrane region" description="Helical" evidence="9">
    <location>
        <begin position="165"/>
        <end position="183"/>
    </location>
</feature>
<feature type="transmembrane region" description="Helical" evidence="9">
    <location>
        <begin position="305"/>
        <end position="323"/>
    </location>
</feature>
<dbReference type="SUPFAM" id="SSF81296">
    <property type="entry name" value="E set domains"/>
    <property type="match status" value="1"/>
</dbReference>
<keyword evidence="2" id="KW-1003">Cell membrane</keyword>
<reference evidence="12" key="1">
    <citation type="submission" date="2020-05" db="EMBL/GenBank/DDBJ databases">
        <authorList>
            <person name="Chiriac C."/>
            <person name="Salcher M."/>
            <person name="Ghai R."/>
            <person name="Kavagutti S V."/>
        </authorList>
    </citation>
    <scope>NUCLEOTIDE SEQUENCE</scope>
</reference>
<organism evidence="12">
    <name type="scientific">freshwater metagenome</name>
    <dbReference type="NCBI Taxonomy" id="449393"/>
    <lineage>
        <taxon>unclassified sequences</taxon>
        <taxon>metagenomes</taxon>
        <taxon>ecological metagenomes</taxon>
    </lineage>
</organism>
<keyword evidence="5" id="KW-0732">Signal</keyword>
<dbReference type="InterPro" id="IPR014755">
    <property type="entry name" value="Cu-Rt/internalin_Ig-like"/>
</dbReference>
<dbReference type="Pfam" id="PF05425">
    <property type="entry name" value="CopD"/>
    <property type="match status" value="1"/>
</dbReference>
<sequence>MGYLSWMRTEMSLRKLLTRLALVIVALLTVLAPAQLASAHAILLTSEPAPSAVLDQSPTEIALFFNEFVDTVFGKIRILDSSGNVVQTIKPVRDATNQTIVRAPISKLKEGTYVVVWRVASADSHPVQGSFAFQIGNTSTDVSAISNGQVLERHGLASLFDVIRWVTYLGVVLLIGGIGLLQAVRTDRLSPRSTLALMGGWAFAALGTLEGLIAYGPHISGYKIYKAVDLSLLSETLMTQYGKMQLTRLALLGIIGTLISVIQFRGTWWWKIGAWTSLVGITLTMSLAGHPVATNPVPLSVGLDMLHMLAISLWVGPLLIIVYDRNMWLANDESTSAPSLRWFSRTAGFAVPVIVVTGVIQAWFMLGGFSHILDSRYGRTLIVKVCLVVVLIALGAVSRVAMQQKRSGSLRQSMGIEVLFGIIILTITAALVAMPQKGTIEPAPLSSTIFQGQMIVELSLTSARVGQSEVHVVVARADGTFVQIETATARMSMPARNIPNGPIALEETGSNHFSGVTDFAYSGEWVIEILVKQTASSTTLFKIAVEIKK</sequence>
<dbReference type="GO" id="GO:0005886">
    <property type="term" value="C:plasma membrane"/>
    <property type="evidence" value="ECO:0007669"/>
    <property type="project" value="UniProtKB-SubCell"/>
</dbReference>
<evidence type="ECO:0000259" key="11">
    <source>
        <dbReference type="Pfam" id="PF05425"/>
    </source>
</evidence>
<protein>
    <submittedName>
        <fullName evidence="12">Unannotated protein</fullName>
    </submittedName>
</protein>
<feature type="transmembrane region" description="Helical" evidence="9">
    <location>
        <begin position="272"/>
        <end position="293"/>
    </location>
</feature>
<proteinExistence type="predicted"/>
<evidence type="ECO:0000256" key="1">
    <source>
        <dbReference type="ARBA" id="ARBA00004651"/>
    </source>
</evidence>
<evidence type="ECO:0000256" key="4">
    <source>
        <dbReference type="ARBA" id="ARBA00022723"/>
    </source>
</evidence>
<evidence type="ECO:0000256" key="5">
    <source>
        <dbReference type="ARBA" id="ARBA00022729"/>
    </source>
</evidence>
<keyword evidence="6 9" id="KW-1133">Transmembrane helix</keyword>
<dbReference type="InterPro" id="IPR032694">
    <property type="entry name" value="CopC/D"/>
</dbReference>
<dbReference type="GO" id="GO:0005507">
    <property type="term" value="F:copper ion binding"/>
    <property type="evidence" value="ECO:0007669"/>
    <property type="project" value="InterPro"/>
</dbReference>
<dbReference type="Pfam" id="PF04234">
    <property type="entry name" value="CopC"/>
    <property type="match status" value="1"/>
</dbReference>
<accession>A0A6J7GER5</accession>
<feature type="transmembrane region" description="Helical" evidence="9">
    <location>
        <begin position="381"/>
        <end position="402"/>
    </location>
</feature>
<dbReference type="InterPro" id="IPR008457">
    <property type="entry name" value="Cu-R_CopD_dom"/>
</dbReference>
<keyword evidence="7" id="KW-0186">Copper</keyword>
<dbReference type="InterPro" id="IPR007348">
    <property type="entry name" value="CopC_dom"/>
</dbReference>
<evidence type="ECO:0000256" key="8">
    <source>
        <dbReference type="ARBA" id="ARBA00023136"/>
    </source>
</evidence>
<dbReference type="GO" id="GO:0006825">
    <property type="term" value="P:copper ion transport"/>
    <property type="evidence" value="ECO:0007669"/>
    <property type="project" value="InterPro"/>
</dbReference>
<keyword evidence="8 9" id="KW-0472">Membrane</keyword>
<gene>
    <name evidence="12" type="ORF">UFOPK3573_00688</name>
</gene>
<comment type="subcellular location">
    <subcellularLocation>
        <location evidence="1">Cell membrane</location>
        <topology evidence="1">Multi-pass membrane protein</topology>
    </subcellularLocation>
</comment>
<feature type="transmembrane region" description="Helical" evidence="9">
    <location>
        <begin position="414"/>
        <end position="434"/>
    </location>
</feature>
<dbReference type="EMBL" id="CAFBMJ010000041">
    <property type="protein sequence ID" value="CAB4901859.1"/>
    <property type="molecule type" value="Genomic_DNA"/>
</dbReference>
<keyword evidence="4" id="KW-0479">Metal-binding</keyword>
<dbReference type="PANTHER" id="PTHR34820">
    <property type="entry name" value="INNER MEMBRANE PROTEIN YEBZ"/>
    <property type="match status" value="1"/>
</dbReference>
<evidence type="ECO:0000259" key="10">
    <source>
        <dbReference type="Pfam" id="PF04234"/>
    </source>
</evidence>
<feature type="domain" description="CopC" evidence="10">
    <location>
        <begin position="40"/>
        <end position="135"/>
    </location>
</feature>
<evidence type="ECO:0000256" key="6">
    <source>
        <dbReference type="ARBA" id="ARBA00022989"/>
    </source>
</evidence>
<evidence type="ECO:0000256" key="7">
    <source>
        <dbReference type="ARBA" id="ARBA00023008"/>
    </source>
</evidence>
<evidence type="ECO:0000256" key="3">
    <source>
        <dbReference type="ARBA" id="ARBA00022692"/>
    </source>
</evidence>
<dbReference type="AlphaFoldDB" id="A0A6J7GER5"/>